<dbReference type="Pfam" id="PF26079">
    <property type="entry name" value="Baseplate_J_C"/>
    <property type="match status" value="1"/>
</dbReference>
<name>A0A7W9WTX8_9BURK</name>
<dbReference type="RefSeq" id="WP_183724755.1">
    <property type="nucleotide sequence ID" value="NZ_JACHBW010000008.1"/>
</dbReference>
<feature type="domain" description="Baseplate protein J-like barrel" evidence="1">
    <location>
        <begin position="98"/>
        <end position="189"/>
    </location>
</feature>
<feature type="domain" description="Baseplate J-like C-terminal" evidence="2">
    <location>
        <begin position="290"/>
        <end position="377"/>
    </location>
</feature>
<evidence type="ECO:0000313" key="3">
    <source>
        <dbReference type="EMBL" id="MBB6103243.1"/>
    </source>
</evidence>
<comment type="caution">
    <text evidence="3">The sequence shown here is derived from an EMBL/GenBank/DDBJ whole genome shotgun (WGS) entry which is preliminary data.</text>
</comment>
<proteinExistence type="predicted"/>
<keyword evidence="4" id="KW-1185">Reference proteome</keyword>
<evidence type="ECO:0000259" key="1">
    <source>
        <dbReference type="Pfam" id="PF04865"/>
    </source>
</evidence>
<dbReference type="InterPro" id="IPR006949">
    <property type="entry name" value="Barrel_Baseplate_J-like"/>
</dbReference>
<dbReference type="EMBL" id="JACHBW010000008">
    <property type="protein sequence ID" value="MBB6103243.1"/>
    <property type="molecule type" value="Genomic_DNA"/>
</dbReference>
<evidence type="ECO:0000313" key="4">
    <source>
        <dbReference type="Proteomes" id="UP000571554"/>
    </source>
</evidence>
<protein>
    <submittedName>
        <fullName evidence="3">Phage-related baseplate assembly protein</fullName>
    </submittedName>
</protein>
<gene>
    <name evidence="3" type="ORF">F4827_003098</name>
</gene>
<evidence type="ECO:0000259" key="2">
    <source>
        <dbReference type="Pfam" id="PF26079"/>
    </source>
</evidence>
<dbReference type="Proteomes" id="UP000571554">
    <property type="component" value="Unassembled WGS sequence"/>
</dbReference>
<organism evidence="3 4">
    <name type="scientific">Paraburkholderia bannensis</name>
    <dbReference type="NCBI Taxonomy" id="765414"/>
    <lineage>
        <taxon>Bacteria</taxon>
        <taxon>Pseudomonadati</taxon>
        <taxon>Pseudomonadota</taxon>
        <taxon>Betaproteobacteria</taxon>
        <taxon>Burkholderiales</taxon>
        <taxon>Burkholderiaceae</taxon>
        <taxon>Paraburkholderia</taxon>
    </lineage>
</organism>
<dbReference type="Pfam" id="PF04865">
    <property type="entry name" value="Baseplate_J"/>
    <property type="match status" value="1"/>
</dbReference>
<dbReference type="PANTHER" id="PTHR37829:SF3">
    <property type="entry name" value="PROTEIN JAYE-RELATED"/>
    <property type="match status" value="1"/>
</dbReference>
<accession>A0A7W9WTX8</accession>
<sequence>MANLNTQSFSAIVSNFAAAVQGSASQLIDFTIGSVLRAIAEAMGGVALWLQGLILQVAALTRAATSNGTDLDSWFAQFGFAREAAVAAETQETFSRYTPTNQTVIPLGATVTTADGSVSFTVIADATNAAYSATAGGYVLPAGQASVNVTMQCTVAGTVGNVAAGALNTLGTAIAGVDYVSNGANVQNGIAAETDTAARARFVLWVAGLGGATLIAIQAAIAGVQQNMSGIIVENQQYNGQTQYGYFTVVANDGSGSLTSTEQANVANAIENVRPLTVTFGVHAPVQDAVTVSMTITTASGYTHSTVTAAVQAALIAYINEIETTASGATLPYTSLAAQAYQIEGVTNVTNVLLNGGTSDLTITYQQVFEATTGSVTVN</sequence>
<reference evidence="3 4" key="1">
    <citation type="submission" date="2020-08" db="EMBL/GenBank/DDBJ databases">
        <title>Above-ground endophytic microbial communities from plants in different locations in the United States.</title>
        <authorList>
            <person name="Frank C."/>
        </authorList>
    </citation>
    <scope>NUCLEOTIDE SEQUENCE [LARGE SCALE GENOMIC DNA]</scope>
    <source>
        <strain evidence="3 4">WP4_2_2</strain>
    </source>
</reference>
<dbReference type="PANTHER" id="PTHR37829">
    <property type="entry name" value="PHAGE-LIKE ELEMENT PBSX PROTEIN XKDT"/>
    <property type="match status" value="1"/>
</dbReference>
<dbReference type="AlphaFoldDB" id="A0A7W9WTX8"/>
<dbReference type="InterPro" id="IPR052399">
    <property type="entry name" value="Phage_Baseplate_Assmbl_Protein"/>
</dbReference>
<dbReference type="InterPro" id="IPR058530">
    <property type="entry name" value="Baseplate_J-like_C"/>
</dbReference>